<keyword evidence="1" id="KW-1133">Transmembrane helix</keyword>
<sequence length="154" mass="15935">MRIVYKVLAYLVAIEVAVQASVMVFGDAGLGKWVGQGGVLDKTVMESEASPFPEVIGFMVHGINGMMVIPVIALLLLISSFFARVPGAVKAAGLVLLLVAVQVTLGLFGHDIPALGALHGINALLLFTSALYAARRDRGVAVAAPAEPRLGTAG</sequence>
<gene>
    <name evidence="2" type="ORF">HTZ77_18440</name>
</gene>
<name>A0A7Y6M362_9ACTN</name>
<feature type="transmembrane region" description="Helical" evidence="1">
    <location>
        <begin position="114"/>
        <end position="134"/>
    </location>
</feature>
<dbReference type="RefSeq" id="WP_175590862.1">
    <property type="nucleotide sequence ID" value="NZ_JABWGN010000007.1"/>
</dbReference>
<feature type="transmembrane region" description="Helical" evidence="1">
    <location>
        <begin position="89"/>
        <end position="108"/>
    </location>
</feature>
<proteinExistence type="predicted"/>
<evidence type="ECO:0000313" key="3">
    <source>
        <dbReference type="Proteomes" id="UP000586042"/>
    </source>
</evidence>
<keyword evidence="3" id="KW-1185">Reference proteome</keyword>
<evidence type="ECO:0000313" key="2">
    <source>
        <dbReference type="EMBL" id="NUW33393.1"/>
    </source>
</evidence>
<evidence type="ECO:0000256" key="1">
    <source>
        <dbReference type="SAM" id="Phobius"/>
    </source>
</evidence>
<dbReference type="EMBL" id="JABWGN010000007">
    <property type="protein sequence ID" value="NUW33393.1"/>
    <property type="molecule type" value="Genomic_DNA"/>
</dbReference>
<reference evidence="2 3" key="1">
    <citation type="submission" date="2020-06" db="EMBL/GenBank/DDBJ databases">
        <title>Nonomuraea sp. SMC257, a novel actinomycete isolated from soil.</title>
        <authorList>
            <person name="Chanama M."/>
        </authorList>
    </citation>
    <scope>NUCLEOTIDE SEQUENCE [LARGE SCALE GENOMIC DNA]</scope>
    <source>
        <strain evidence="2 3">SMC257</strain>
    </source>
</reference>
<organism evidence="2 3">
    <name type="scientific">Nonomuraea montanisoli</name>
    <dbReference type="NCBI Taxonomy" id="2741721"/>
    <lineage>
        <taxon>Bacteria</taxon>
        <taxon>Bacillati</taxon>
        <taxon>Actinomycetota</taxon>
        <taxon>Actinomycetes</taxon>
        <taxon>Streptosporangiales</taxon>
        <taxon>Streptosporangiaceae</taxon>
        <taxon>Nonomuraea</taxon>
    </lineage>
</organism>
<feature type="transmembrane region" description="Helical" evidence="1">
    <location>
        <begin position="7"/>
        <end position="26"/>
    </location>
</feature>
<feature type="transmembrane region" description="Helical" evidence="1">
    <location>
        <begin position="55"/>
        <end position="77"/>
    </location>
</feature>
<keyword evidence="1" id="KW-0472">Membrane</keyword>
<accession>A0A7Y6M362</accession>
<keyword evidence="1" id="KW-0812">Transmembrane</keyword>
<dbReference type="AlphaFoldDB" id="A0A7Y6M362"/>
<comment type="caution">
    <text evidence="2">The sequence shown here is derived from an EMBL/GenBank/DDBJ whole genome shotgun (WGS) entry which is preliminary data.</text>
</comment>
<protein>
    <submittedName>
        <fullName evidence="2">Uncharacterized protein</fullName>
    </submittedName>
</protein>
<dbReference type="Proteomes" id="UP000586042">
    <property type="component" value="Unassembled WGS sequence"/>
</dbReference>